<reference evidence="5" key="1">
    <citation type="submission" date="2018-07" db="EMBL/GenBank/DDBJ databases">
        <authorList>
            <consortium name="GenomeTrakr network: Whole genome sequencing for foodborne pathogen traceback"/>
        </authorList>
    </citation>
    <scope>NUCLEOTIDE SEQUENCE</scope>
    <source>
        <strain evidence="5">MDH-2013-00175</strain>
    </source>
</reference>
<dbReference type="InterPro" id="IPR015927">
    <property type="entry name" value="Peptidase_S24_S26A/B/C"/>
</dbReference>
<name>A0A5U3G6L4_SALET</name>
<dbReference type="PANTHER" id="PTHR40661:SF3">
    <property type="entry name" value="FELS-1 PROPHAGE TRANSCRIPTIONAL REGULATOR"/>
    <property type="match status" value="1"/>
</dbReference>
<dbReference type="InterPro" id="IPR001387">
    <property type="entry name" value="Cro/C1-type_HTH"/>
</dbReference>
<dbReference type="InterPro" id="IPR036286">
    <property type="entry name" value="LexA/Signal_pep-like_sf"/>
</dbReference>
<dbReference type="EMBL" id="AAGLQK010000059">
    <property type="protein sequence ID" value="EBP4060910.1"/>
    <property type="molecule type" value="Genomic_DNA"/>
</dbReference>
<feature type="domain" description="HTH cro/C1-type" evidence="4">
    <location>
        <begin position="8"/>
        <end position="60"/>
    </location>
</feature>
<evidence type="ECO:0000313" key="5">
    <source>
        <dbReference type="EMBL" id="EBP4060910.1"/>
    </source>
</evidence>
<organism evidence="5">
    <name type="scientific">Salmonella enterica I</name>
    <dbReference type="NCBI Taxonomy" id="59201"/>
    <lineage>
        <taxon>Bacteria</taxon>
        <taxon>Pseudomonadati</taxon>
        <taxon>Pseudomonadota</taxon>
        <taxon>Gammaproteobacteria</taxon>
        <taxon>Enterobacterales</taxon>
        <taxon>Enterobacteriaceae</taxon>
        <taxon>Salmonella</taxon>
    </lineage>
</organism>
<evidence type="ECO:0000259" key="4">
    <source>
        <dbReference type="PROSITE" id="PS50943"/>
    </source>
</evidence>
<dbReference type="PANTHER" id="PTHR40661">
    <property type="match status" value="1"/>
</dbReference>
<dbReference type="SUPFAM" id="SSF47413">
    <property type="entry name" value="lambda repressor-like DNA-binding domains"/>
    <property type="match status" value="1"/>
</dbReference>
<dbReference type="Pfam" id="PF01381">
    <property type="entry name" value="HTH_3"/>
    <property type="match status" value="1"/>
</dbReference>
<dbReference type="CDD" id="cd06529">
    <property type="entry name" value="S24_LexA-like"/>
    <property type="match status" value="1"/>
</dbReference>
<dbReference type="AlphaFoldDB" id="A0A5U3G6L4"/>
<accession>A0A5U3G6L4</accession>
<evidence type="ECO:0000256" key="3">
    <source>
        <dbReference type="ARBA" id="ARBA00023163"/>
    </source>
</evidence>
<dbReference type="Pfam" id="PF00717">
    <property type="entry name" value="Peptidase_S24"/>
    <property type="match status" value="1"/>
</dbReference>
<protein>
    <submittedName>
        <fullName evidence="5">Helix-turn-helix domain-containing protein</fullName>
    </submittedName>
</protein>
<dbReference type="InterPro" id="IPR010982">
    <property type="entry name" value="Lambda_DNA-bd_dom_sf"/>
</dbReference>
<dbReference type="SMART" id="SM00530">
    <property type="entry name" value="HTH_XRE"/>
    <property type="match status" value="1"/>
</dbReference>
<sequence>MNLASRAKKRRLELNLTQAEVAKRAGIAQQSVEAIENGKTRKPRNLLQLAEALNCDPKWLLIGGDIIRDYTTGTRRVPVISYVQAGVFSAAESPDFDGDFEYVLTTADLSEHSFALRIRGDSMEPEFKEGDIVIIDADEYPTPGEFVVARNGSHEATFKKYRPVSIGPSGEENFELVPLNSDYPICRSWEKPVEIIGTMVEHRIFRRKR</sequence>
<proteinExistence type="predicted"/>
<keyword evidence="2" id="KW-0238">DNA-binding</keyword>
<dbReference type="PROSITE" id="PS50943">
    <property type="entry name" value="HTH_CROC1"/>
    <property type="match status" value="1"/>
</dbReference>
<evidence type="ECO:0000256" key="1">
    <source>
        <dbReference type="ARBA" id="ARBA00023015"/>
    </source>
</evidence>
<dbReference type="Gene3D" id="2.10.109.10">
    <property type="entry name" value="Umud Fragment, subunit A"/>
    <property type="match status" value="1"/>
</dbReference>
<keyword evidence="3" id="KW-0804">Transcription</keyword>
<dbReference type="CDD" id="cd00093">
    <property type="entry name" value="HTH_XRE"/>
    <property type="match status" value="1"/>
</dbReference>
<gene>
    <name evidence="5" type="ORF">Z599_24925</name>
</gene>
<dbReference type="SUPFAM" id="SSF51306">
    <property type="entry name" value="LexA/Signal peptidase"/>
    <property type="match status" value="1"/>
</dbReference>
<evidence type="ECO:0000256" key="2">
    <source>
        <dbReference type="ARBA" id="ARBA00023125"/>
    </source>
</evidence>
<dbReference type="InterPro" id="IPR039418">
    <property type="entry name" value="LexA-like"/>
</dbReference>
<dbReference type="GO" id="GO:0003677">
    <property type="term" value="F:DNA binding"/>
    <property type="evidence" value="ECO:0007669"/>
    <property type="project" value="UniProtKB-KW"/>
</dbReference>
<comment type="caution">
    <text evidence="5">The sequence shown here is derived from an EMBL/GenBank/DDBJ whole genome shotgun (WGS) entry which is preliminary data.</text>
</comment>
<keyword evidence="1" id="KW-0805">Transcription regulation</keyword>
<dbReference type="Gene3D" id="1.10.260.40">
    <property type="entry name" value="lambda repressor-like DNA-binding domains"/>
    <property type="match status" value="1"/>
</dbReference>